<dbReference type="AlphaFoldDB" id="R4WE20"/>
<keyword evidence="1" id="KW-1133">Transmembrane helix</keyword>
<evidence type="ECO:0000256" key="1">
    <source>
        <dbReference type="SAM" id="Phobius"/>
    </source>
</evidence>
<sequence>MVFKWLALILFYNIIFYFKFLADVRLFLTLDMTLLNINKRSFILILQFIFLLLQQNELPQQYPAFVCLHAYKEFKQSNANKFITHNSGFIVLLHFNNLSSYRLTIVHKHVWIRFCDVIVIQQYFNMSLGGKGIN</sequence>
<organism evidence="2">
    <name type="scientific">Riptortus pedestris</name>
    <name type="common">Bean bug</name>
    <dbReference type="NCBI Taxonomy" id="329032"/>
    <lineage>
        <taxon>Eukaryota</taxon>
        <taxon>Metazoa</taxon>
        <taxon>Ecdysozoa</taxon>
        <taxon>Arthropoda</taxon>
        <taxon>Hexapoda</taxon>
        <taxon>Insecta</taxon>
        <taxon>Pterygota</taxon>
        <taxon>Neoptera</taxon>
        <taxon>Paraneoptera</taxon>
        <taxon>Hemiptera</taxon>
        <taxon>Heteroptera</taxon>
        <taxon>Panheteroptera</taxon>
        <taxon>Pentatomomorpha</taxon>
        <taxon>Coreoidea</taxon>
        <taxon>Alydidae</taxon>
        <taxon>Riptortus</taxon>
    </lineage>
</organism>
<name>R4WE20_RIPPE</name>
<reference evidence="2" key="1">
    <citation type="journal article" date="2013" name="PLoS ONE">
        <title>Gene expression in gut symbiotic organ of stinkbug affected by extracellular bacterial symbiont.</title>
        <authorList>
            <person name="Futahashi R."/>
            <person name="Tanaka K."/>
            <person name="Tanahashi M."/>
            <person name="Nikoh N."/>
            <person name="Kikuchi Y."/>
            <person name="Lee B.L."/>
            <person name="Fukatsu T."/>
        </authorList>
    </citation>
    <scope>NUCLEOTIDE SEQUENCE</scope>
    <source>
        <tissue evidence="2">Midgut</tissue>
    </source>
</reference>
<keyword evidence="1" id="KW-0812">Transmembrane</keyword>
<proteinExistence type="evidence at transcript level"/>
<accession>R4WE20</accession>
<evidence type="ECO:0000313" key="2">
    <source>
        <dbReference type="EMBL" id="BAN21393.1"/>
    </source>
</evidence>
<dbReference type="EMBL" id="AK418178">
    <property type="protein sequence ID" value="BAN21393.1"/>
    <property type="molecule type" value="mRNA"/>
</dbReference>
<feature type="transmembrane region" description="Helical" evidence="1">
    <location>
        <begin position="6"/>
        <end position="22"/>
    </location>
</feature>
<protein>
    <submittedName>
        <fullName evidence="2">Unkown protein</fullName>
    </submittedName>
</protein>
<keyword evidence="1" id="KW-0472">Membrane</keyword>